<dbReference type="RefSeq" id="WP_369703905.1">
    <property type="nucleotide sequence ID" value="NZ_JBGEWD010000005.1"/>
</dbReference>
<feature type="transmembrane region" description="Helical" evidence="1">
    <location>
        <begin position="47"/>
        <end position="68"/>
    </location>
</feature>
<evidence type="ECO:0000313" key="3">
    <source>
        <dbReference type="Proteomes" id="UP001564657"/>
    </source>
</evidence>
<feature type="transmembrane region" description="Helical" evidence="1">
    <location>
        <begin position="21"/>
        <end position="41"/>
    </location>
</feature>
<keyword evidence="1" id="KW-0812">Transmembrane</keyword>
<sequence>MGDKDKFIKKIKADKIEWKGIDGFLVSLFFIISIIVWIAIIKKIDIIIGYIIPISLAVVVTAIFIAYLKEIYKFSKNNIK</sequence>
<name>A0ABV4BML3_9CLOT</name>
<organism evidence="2 3">
    <name type="scientific">Clostridium moutaii</name>
    <dbReference type="NCBI Taxonomy" id="3240932"/>
    <lineage>
        <taxon>Bacteria</taxon>
        <taxon>Bacillati</taxon>
        <taxon>Bacillota</taxon>
        <taxon>Clostridia</taxon>
        <taxon>Eubacteriales</taxon>
        <taxon>Clostridiaceae</taxon>
        <taxon>Clostridium</taxon>
    </lineage>
</organism>
<evidence type="ECO:0000256" key="1">
    <source>
        <dbReference type="SAM" id="Phobius"/>
    </source>
</evidence>
<accession>A0ABV4BML3</accession>
<gene>
    <name evidence="2" type="ORF">AB8U03_07380</name>
</gene>
<dbReference type="Proteomes" id="UP001564657">
    <property type="component" value="Unassembled WGS sequence"/>
</dbReference>
<keyword evidence="1" id="KW-0472">Membrane</keyword>
<proteinExistence type="predicted"/>
<dbReference type="EMBL" id="JBGEWD010000005">
    <property type="protein sequence ID" value="MEY8000020.1"/>
    <property type="molecule type" value="Genomic_DNA"/>
</dbReference>
<comment type="caution">
    <text evidence="2">The sequence shown here is derived from an EMBL/GenBank/DDBJ whole genome shotgun (WGS) entry which is preliminary data.</text>
</comment>
<keyword evidence="1" id="KW-1133">Transmembrane helix</keyword>
<keyword evidence="3" id="KW-1185">Reference proteome</keyword>
<reference evidence="2 3" key="1">
    <citation type="submission" date="2024-08" db="EMBL/GenBank/DDBJ databases">
        <title>Clostridium lapicellarii sp. nov., and Clostridium renhuaiense sp. nov., two species isolated from the mud in a fermentation cellar used for producing sauce-flavour Chinese liquors.</title>
        <authorList>
            <person name="Yang F."/>
            <person name="Wang H."/>
            <person name="Chen L.Q."/>
            <person name="Zhou N."/>
            <person name="Lu J.J."/>
            <person name="Pu X.X."/>
            <person name="Wan B."/>
            <person name="Wang L."/>
            <person name="Liu S.J."/>
        </authorList>
    </citation>
    <scope>NUCLEOTIDE SEQUENCE [LARGE SCALE GENOMIC DNA]</scope>
    <source>
        <strain evidence="2 3">MT-5</strain>
    </source>
</reference>
<protein>
    <submittedName>
        <fullName evidence="2">Uncharacterized protein</fullName>
    </submittedName>
</protein>
<evidence type="ECO:0000313" key="2">
    <source>
        <dbReference type="EMBL" id="MEY8000020.1"/>
    </source>
</evidence>